<reference evidence="7 8" key="1">
    <citation type="submission" date="2017-09" db="EMBL/GenBank/DDBJ databases">
        <title>Depth-based differentiation of microbial function through sediment-hosted aquifers and enrichment of novel symbionts in the deep terrestrial subsurface.</title>
        <authorList>
            <person name="Probst A.J."/>
            <person name="Ladd B."/>
            <person name="Jarett J.K."/>
            <person name="Geller-Mcgrath D.E."/>
            <person name="Sieber C.M."/>
            <person name="Emerson J.B."/>
            <person name="Anantharaman K."/>
            <person name="Thomas B.C."/>
            <person name="Malmstrom R."/>
            <person name="Stieglmeier M."/>
            <person name="Klingl A."/>
            <person name="Woyke T."/>
            <person name="Ryan C.M."/>
            <person name="Banfield J.F."/>
        </authorList>
    </citation>
    <scope>NUCLEOTIDE SEQUENCE [LARGE SCALE GENOMIC DNA]</scope>
    <source>
        <strain evidence="7">CG11_big_fil_rev_8_21_14_0_20_37_11</strain>
    </source>
</reference>
<feature type="transmembrane region" description="Helical" evidence="5">
    <location>
        <begin position="387"/>
        <end position="407"/>
    </location>
</feature>
<feature type="transmembrane region" description="Helical" evidence="5">
    <location>
        <begin position="7"/>
        <end position="23"/>
    </location>
</feature>
<dbReference type="InterPro" id="IPR051533">
    <property type="entry name" value="WaaL-like"/>
</dbReference>
<evidence type="ECO:0000256" key="2">
    <source>
        <dbReference type="ARBA" id="ARBA00022692"/>
    </source>
</evidence>
<feature type="transmembrane region" description="Helical" evidence="5">
    <location>
        <begin position="419"/>
        <end position="444"/>
    </location>
</feature>
<dbReference type="InterPro" id="IPR007016">
    <property type="entry name" value="O-antigen_ligase-rel_domated"/>
</dbReference>
<dbReference type="PANTHER" id="PTHR37422:SF23">
    <property type="entry name" value="TEICHURONIC ACID BIOSYNTHESIS PROTEIN TUAE"/>
    <property type="match status" value="1"/>
</dbReference>
<dbReference type="AlphaFoldDB" id="A0A2H0NIA4"/>
<evidence type="ECO:0000256" key="1">
    <source>
        <dbReference type="ARBA" id="ARBA00004141"/>
    </source>
</evidence>
<feature type="domain" description="O-antigen ligase-related" evidence="6">
    <location>
        <begin position="249"/>
        <end position="395"/>
    </location>
</feature>
<name>A0A2H0NIA4_9BACT</name>
<dbReference type="PANTHER" id="PTHR37422">
    <property type="entry name" value="TEICHURONIC ACID BIOSYNTHESIS PROTEIN TUAE"/>
    <property type="match status" value="1"/>
</dbReference>
<feature type="transmembrane region" description="Helical" evidence="5">
    <location>
        <begin position="113"/>
        <end position="129"/>
    </location>
</feature>
<dbReference type="EMBL" id="PCWS01000048">
    <property type="protein sequence ID" value="PIR08614.1"/>
    <property type="molecule type" value="Genomic_DNA"/>
</dbReference>
<accession>A0A2H0NIA4</accession>
<evidence type="ECO:0000256" key="4">
    <source>
        <dbReference type="ARBA" id="ARBA00023136"/>
    </source>
</evidence>
<evidence type="ECO:0000313" key="7">
    <source>
        <dbReference type="EMBL" id="PIR08614.1"/>
    </source>
</evidence>
<organism evidence="7 8">
    <name type="scientific">Candidatus Gottesmanbacteria bacterium CG11_big_fil_rev_8_21_14_0_20_37_11</name>
    <dbReference type="NCBI Taxonomy" id="1974575"/>
    <lineage>
        <taxon>Bacteria</taxon>
        <taxon>Candidatus Gottesmaniibacteriota</taxon>
    </lineage>
</organism>
<evidence type="ECO:0000259" key="6">
    <source>
        <dbReference type="Pfam" id="PF04932"/>
    </source>
</evidence>
<keyword evidence="4 5" id="KW-0472">Membrane</keyword>
<feature type="transmembrane region" description="Helical" evidence="5">
    <location>
        <begin position="163"/>
        <end position="182"/>
    </location>
</feature>
<evidence type="ECO:0000256" key="5">
    <source>
        <dbReference type="SAM" id="Phobius"/>
    </source>
</evidence>
<proteinExistence type="predicted"/>
<feature type="transmembrane region" description="Helical" evidence="5">
    <location>
        <begin position="84"/>
        <end position="101"/>
    </location>
</feature>
<dbReference type="Proteomes" id="UP000230707">
    <property type="component" value="Unassembled WGS sequence"/>
</dbReference>
<comment type="caution">
    <text evidence="7">The sequence shown here is derived from an EMBL/GenBank/DDBJ whole genome shotgun (WGS) entry which is preliminary data.</text>
</comment>
<feature type="transmembrane region" description="Helical" evidence="5">
    <location>
        <begin position="135"/>
        <end position="151"/>
    </location>
</feature>
<sequence>MMKTKNRIFFYLGLVFFYFLIFLSPSKIIYFSAYFVSTFFFYLFCKNIRVSLLYSLVLSLFSEIGLAGSLFIMEPKELNMGSGWWVSPMTILIILLLPLSIRKKNENIKQPDYFVIIFYTISAFSLLIFPYTNSLLGFLTLTEVILVYYILRSQMNNNNLKNIIFIIISMLFFQSILGSFQINLKKTVGSISESMSVDRPYGITTAEEENLFRISGTFGHPNLFAAFLLVSIPFINTLTKAKSFIKIILYFLSFIILFFTFTRVAWLIGIIYLFIYFFALRNINIKLACYRIFILMFIILLFIISPYLQARITSFSPAFDEFGSMGVRFKLFSESMNLINQYPLLGVGINRSLEIYASFPVTNLFENVPKSGFYRIHNTALEIGTEMGLLGLLSLIRFMIFVLWSFLKDKNNLKKKAAVVSLLGLIAISMFNPFFHSSIFRYFFLLSAIILI</sequence>
<evidence type="ECO:0000313" key="8">
    <source>
        <dbReference type="Proteomes" id="UP000230707"/>
    </source>
</evidence>
<keyword evidence="3 5" id="KW-1133">Transmembrane helix</keyword>
<dbReference type="Pfam" id="PF04932">
    <property type="entry name" value="Wzy_C"/>
    <property type="match status" value="1"/>
</dbReference>
<feature type="transmembrane region" description="Helical" evidence="5">
    <location>
        <begin position="290"/>
        <end position="308"/>
    </location>
</feature>
<comment type="subcellular location">
    <subcellularLocation>
        <location evidence="1">Membrane</location>
        <topology evidence="1">Multi-pass membrane protein</topology>
    </subcellularLocation>
</comment>
<keyword evidence="2 5" id="KW-0812">Transmembrane</keyword>
<feature type="transmembrane region" description="Helical" evidence="5">
    <location>
        <begin position="247"/>
        <end position="278"/>
    </location>
</feature>
<dbReference type="GO" id="GO:0016020">
    <property type="term" value="C:membrane"/>
    <property type="evidence" value="ECO:0007669"/>
    <property type="project" value="UniProtKB-SubCell"/>
</dbReference>
<protein>
    <recommendedName>
        <fullName evidence="6">O-antigen ligase-related domain-containing protein</fullName>
    </recommendedName>
</protein>
<feature type="transmembrane region" description="Helical" evidence="5">
    <location>
        <begin position="52"/>
        <end position="72"/>
    </location>
</feature>
<gene>
    <name evidence="7" type="ORF">COV53_02130</name>
</gene>
<evidence type="ECO:0000256" key="3">
    <source>
        <dbReference type="ARBA" id="ARBA00022989"/>
    </source>
</evidence>
<feature type="transmembrane region" description="Helical" evidence="5">
    <location>
        <begin position="29"/>
        <end position="45"/>
    </location>
</feature>